<accession>A0A6G7GT43</accession>
<reference evidence="1 2" key="1">
    <citation type="submission" date="2020-02" db="EMBL/GenBank/DDBJ databases">
        <title>Newly sequenced genome of strain CSTR1 showed variability in Candidatus Kuenenia stuttgartiensis genomes.</title>
        <authorList>
            <person name="Ding C."/>
            <person name="Adrian L."/>
        </authorList>
    </citation>
    <scope>NUCLEOTIDE SEQUENCE [LARGE SCALE GENOMIC DNA]</scope>
    <source>
        <strain evidence="1 2">CSTR1</strain>
    </source>
</reference>
<proteinExistence type="predicted"/>
<dbReference type="EMBL" id="CP049055">
    <property type="protein sequence ID" value="QII12780.1"/>
    <property type="molecule type" value="Genomic_DNA"/>
</dbReference>
<dbReference type="AlphaFoldDB" id="A0A6G7GT43"/>
<sequence>MTLKIPCFAGHYKLSWHNQNQTITKYETNSNDKKTNATNFTETSSNQCLTIMHFEKLALKTRS</sequence>
<dbReference type="Proteomes" id="UP000501926">
    <property type="component" value="Chromosome"/>
</dbReference>
<evidence type="ECO:0000313" key="1">
    <source>
        <dbReference type="EMBL" id="QII12780.1"/>
    </source>
</evidence>
<protein>
    <submittedName>
        <fullName evidence="1">Uncharacterized protein</fullName>
    </submittedName>
</protein>
<gene>
    <name evidence="1" type="ORF">KsCSTR_34000</name>
</gene>
<name>A0A6G7GT43_KUEST</name>
<organism evidence="1 2">
    <name type="scientific">Kuenenia stuttgartiensis</name>
    <dbReference type="NCBI Taxonomy" id="174633"/>
    <lineage>
        <taxon>Bacteria</taxon>
        <taxon>Pseudomonadati</taxon>
        <taxon>Planctomycetota</taxon>
        <taxon>Candidatus Brocadiia</taxon>
        <taxon>Candidatus Brocadiales</taxon>
        <taxon>Candidatus Brocadiaceae</taxon>
        <taxon>Candidatus Kuenenia</taxon>
    </lineage>
</organism>
<evidence type="ECO:0000313" key="2">
    <source>
        <dbReference type="Proteomes" id="UP000501926"/>
    </source>
</evidence>